<dbReference type="RefSeq" id="WP_147435987.1">
    <property type="nucleotide sequence ID" value="NZ_RCCE01000003.1"/>
</dbReference>
<name>A0A497WP47_9RHOB</name>
<dbReference type="OrthoDB" id="7840973at2"/>
<dbReference type="AlphaFoldDB" id="A0A497WP47"/>
<keyword evidence="2" id="KW-1185">Reference proteome</keyword>
<dbReference type="EMBL" id="RCCE01000003">
    <property type="protein sequence ID" value="RLJ51719.1"/>
    <property type="molecule type" value="Genomic_DNA"/>
</dbReference>
<organism evidence="1 2">
    <name type="scientific">Litoreibacter meonggei</name>
    <dbReference type="NCBI Taxonomy" id="1049199"/>
    <lineage>
        <taxon>Bacteria</taxon>
        <taxon>Pseudomonadati</taxon>
        <taxon>Pseudomonadota</taxon>
        <taxon>Alphaproteobacteria</taxon>
        <taxon>Rhodobacterales</taxon>
        <taxon>Roseobacteraceae</taxon>
        <taxon>Litoreibacter</taxon>
    </lineage>
</organism>
<dbReference type="Proteomes" id="UP000269157">
    <property type="component" value="Unassembled WGS sequence"/>
</dbReference>
<evidence type="ECO:0000313" key="2">
    <source>
        <dbReference type="Proteomes" id="UP000269157"/>
    </source>
</evidence>
<reference evidence="1 2" key="1">
    <citation type="submission" date="2018-10" db="EMBL/GenBank/DDBJ databases">
        <title>Genomic Encyclopedia of Archaeal and Bacterial Type Strains, Phase II (KMG-II): from individual species to whole genera.</title>
        <authorList>
            <person name="Goeker M."/>
        </authorList>
    </citation>
    <scope>NUCLEOTIDE SEQUENCE [LARGE SCALE GENOMIC DNA]</scope>
    <source>
        <strain evidence="1 2">DSM 29466</strain>
    </source>
</reference>
<sequence length="197" mass="21101">MSWIDDFLDGGPDYVAERRSVAEMQALFLKAGLGAKLPLGNAQDFSGMTALFMSDPKLFAMAAAALEGVHRPVHFEGTTEHMVIDDARIAMAAPAVTDAFVCGATRVVLHDLDWPQLLWPILVWAQQVYGVTLGIHRPDGRTVMILKTEQGLKPLGDPQAVPLVPLAQLEQLAAKTLVPSSDASRMSGAGAGLQDND</sequence>
<proteinExistence type="predicted"/>
<evidence type="ECO:0000313" key="1">
    <source>
        <dbReference type="EMBL" id="RLJ51719.1"/>
    </source>
</evidence>
<gene>
    <name evidence="1" type="ORF">BCF46_1934</name>
</gene>
<comment type="caution">
    <text evidence="1">The sequence shown here is derived from an EMBL/GenBank/DDBJ whole genome shotgun (WGS) entry which is preliminary data.</text>
</comment>
<accession>A0A497WP47</accession>
<protein>
    <submittedName>
        <fullName evidence="1">Uncharacterized protein</fullName>
    </submittedName>
</protein>